<name>A0ABT3DCA7_9BACI</name>
<reference evidence="1 2" key="1">
    <citation type="submission" date="2022-10" db="EMBL/GenBank/DDBJ databases">
        <title>Draft genome assembly of moderately radiation resistant bacterium Metabacillus halosaccharovorans.</title>
        <authorList>
            <person name="Pal S."/>
            <person name="Gopinathan A."/>
        </authorList>
    </citation>
    <scope>NUCLEOTIDE SEQUENCE [LARGE SCALE GENOMIC DNA]</scope>
    <source>
        <strain evidence="1 2">VITHBRA001</strain>
    </source>
</reference>
<dbReference type="Proteomes" id="UP001526147">
    <property type="component" value="Unassembled WGS sequence"/>
</dbReference>
<comment type="caution">
    <text evidence="1">The sequence shown here is derived from an EMBL/GenBank/DDBJ whole genome shotgun (WGS) entry which is preliminary data.</text>
</comment>
<keyword evidence="2" id="KW-1185">Reference proteome</keyword>
<gene>
    <name evidence="1" type="ORF">OIH86_03415</name>
</gene>
<sequence>MKVHIEVKYIHYDTLSLQQGSFPVDSFEYEINPDQAAADSAIRFIRELQRVHSGMQIRKVSYNSIDITEIVKNEIKRLDDEIIYGSDDLPF</sequence>
<evidence type="ECO:0000313" key="1">
    <source>
        <dbReference type="EMBL" id="MCV9884690.1"/>
    </source>
</evidence>
<evidence type="ECO:0000313" key="2">
    <source>
        <dbReference type="Proteomes" id="UP001526147"/>
    </source>
</evidence>
<organism evidence="1 2">
    <name type="scientific">Metabacillus halosaccharovorans</name>
    <dbReference type="NCBI Taxonomy" id="930124"/>
    <lineage>
        <taxon>Bacteria</taxon>
        <taxon>Bacillati</taxon>
        <taxon>Bacillota</taxon>
        <taxon>Bacilli</taxon>
        <taxon>Bacillales</taxon>
        <taxon>Bacillaceae</taxon>
        <taxon>Metabacillus</taxon>
    </lineage>
</organism>
<evidence type="ECO:0008006" key="3">
    <source>
        <dbReference type="Google" id="ProtNLM"/>
    </source>
</evidence>
<protein>
    <recommendedName>
        <fullName evidence="3">DUF3892 domain-containing protein</fullName>
    </recommendedName>
</protein>
<dbReference type="EMBL" id="JAOYEY010000023">
    <property type="protein sequence ID" value="MCV9884690.1"/>
    <property type="molecule type" value="Genomic_DNA"/>
</dbReference>
<dbReference type="RefSeq" id="WP_264141610.1">
    <property type="nucleotide sequence ID" value="NZ_JAOYEY010000023.1"/>
</dbReference>
<proteinExistence type="predicted"/>
<accession>A0ABT3DCA7</accession>